<evidence type="ECO:0000313" key="3">
    <source>
        <dbReference type="EMBL" id="KRN94047.1"/>
    </source>
</evidence>
<dbReference type="PANTHER" id="PTHR43542">
    <property type="entry name" value="METHYLTRANSFERASE"/>
    <property type="match status" value="1"/>
</dbReference>
<dbReference type="PROSITE" id="PS00092">
    <property type="entry name" value="N6_MTASE"/>
    <property type="match status" value="1"/>
</dbReference>
<dbReference type="RefSeq" id="WP_057802700.1">
    <property type="nucleotide sequence ID" value="NZ_JQBX01000008.1"/>
</dbReference>
<dbReference type="PIRSF" id="PIRSF004553">
    <property type="entry name" value="CHP00095"/>
    <property type="match status" value="1"/>
</dbReference>
<dbReference type="STRING" id="331679.IV81_GL001690"/>
<dbReference type="SUPFAM" id="SSF53335">
    <property type="entry name" value="S-adenosyl-L-methionine-dependent methyltransferases"/>
    <property type="match status" value="1"/>
</dbReference>
<dbReference type="PANTHER" id="PTHR43542:SF1">
    <property type="entry name" value="METHYLTRANSFERASE"/>
    <property type="match status" value="1"/>
</dbReference>
<organism evidence="3 4">
    <name type="scientific">Pediococcus stilesii</name>
    <dbReference type="NCBI Taxonomy" id="331679"/>
    <lineage>
        <taxon>Bacteria</taxon>
        <taxon>Bacillati</taxon>
        <taxon>Bacillota</taxon>
        <taxon>Bacilli</taxon>
        <taxon>Lactobacillales</taxon>
        <taxon>Lactobacillaceae</taxon>
        <taxon>Pediococcus</taxon>
    </lineage>
</organism>
<name>A0A0R2KWW6_9LACO</name>
<gene>
    <name evidence="3" type="ORF">IV81_GL001690</name>
</gene>
<comment type="caution">
    <text evidence="3">The sequence shown here is derived from an EMBL/GenBank/DDBJ whole genome shotgun (WGS) entry which is preliminary data.</text>
</comment>
<dbReference type="GO" id="GO:0003676">
    <property type="term" value="F:nucleic acid binding"/>
    <property type="evidence" value="ECO:0007669"/>
    <property type="project" value="InterPro"/>
</dbReference>
<dbReference type="AlphaFoldDB" id="A0A0R2KWW6"/>
<keyword evidence="4" id="KW-1185">Reference proteome</keyword>
<evidence type="ECO:0000256" key="2">
    <source>
        <dbReference type="ARBA" id="ARBA00022679"/>
    </source>
</evidence>
<keyword evidence="1 3" id="KW-0489">Methyltransferase</keyword>
<dbReference type="GO" id="GO:0008168">
    <property type="term" value="F:methyltransferase activity"/>
    <property type="evidence" value="ECO:0007669"/>
    <property type="project" value="UniProtKB-KW"/>
</dbReference>
<dbReference type="InterPro" id="IPR002052">
    <property type="entry name" value="DNA_methylase_N6_adenine_CS"/>
</dbReference>
<protein>
    <submittedName>
        <fullName evidence="3">N6-adenine-specific methylase</fullName>
    </submittedName>
</protein>
<dbReference type="CDD" id="cd02440">
    <property type="entry name" value="AdoMet_MTases"/>
    <property type="match status" value="1"/>
</dbReference>
<dbReference type="Pfam" id="PF03602">
    <property type="entry name" value="Cons_hypoth95"/>
    <property type="match status" value="1"/>
</dbReference>
<keyword evidence="2" id="KW-0808">Transferase</keyword>
<dbReference type="Proteomes" id="UP000051859">
    <property type="component" value="Unassembled WGS sequence"/>
</dbReference>
<proteinExistence type="predicted"/>
<evidence type="ECO:0000313" key="4">
    <source>
        <dbReference type="Proteomes" id="UP000051859"/>
    </source>
</evidence>
<dbReference type="GO" id="GO:0031167">
    <property type="term" value="P:rRNA methylation"/>
    <property type="evidence" value="ECO:0007669"/>
    <property type="project" value="InterPro"/>
</dbReference>
<dbReference type="Gene3D" id="3.40.50.150">
    <property type="entry name" value="Vaccinia Virus protein VP39"/>
    <property type="match status" value="1"/>
</dbReference>
<dbReference type="EMBL" id="JQBX01000008">
    <property type="protein sequence ID" value="KRN94047.1"/>
    <property type="molecule type" value="Genomic_DNA"/>
</dbReference>
<dbReference type="InterPro" id="IPR029063">
    <property type="entry name" value="SAM-dependent_MTases_sf"/>
</dbReference>
<sequence>MRIISGDFGGRKLKAVPGMKTRPTTDKIKENIFNIIGPYFQGGTVLDMYAGSGGLSIEAVSRGMDRAILIDKQFAAIKTINENIKVTKSADQFTVLKGDAKKIIHSLATKEYQFDLVFFDPPYALQTIEQDIIDLIKLHLLKEDVTIICEISDEVVLPDKIGFLGKQREQHYGITKIVIFKGELEK</sequence>
<dbReference type="InterPro" id="IPR004398">
    <property type="entry name" value="RNA_MeTrfase_RsmD"/>
</dbReference>
<evidence type="ECO:0000256" key="1">
    <source>
        <dbReference type="ARBA" id="ARBA00022603"/>
    </source>
</evidence>
<accession>A0A0R2KWW6</accession>
<dbReference type="NCBIfam" id="TIGR00095">
    <property type="entry name" value="16S rRNA (guanine(966)-N(2))-methyltransferase RsmD"/>
    <property type="match status" value="1"/>
</dbReference>
<reference evidence="3 4" key="1">
    <citation type="journal article" date="2015" name="Genome Announc.">
        <title>Expanding the biotechnology potential of lactobacilli through comparative genomics of 213 strains and associated genera.</title>
        <authorList>
            <person name="Sun Z."/>
            <person name="Harris H.M."/>
            <person name="McCann A."/>
            <person name="Guo C."/>
            <person name="Argimon S."/>
            <person name="Zhang W."/>
            <person name="Yang X."/>
            <person name="Jeffery I.B."/>
            <person name="Cooney J.C."/>
            <person name="Kagawa T.F."/>
            <person name="Liu W."/>
            <person name="Song Y."/>
            <person name="Salvetti E."/>
            <person name="Wrobel A."/>
            <person name="Rasinkangas P."/>
            <person name="Parkhill J."/>
            <person name="Rea M.C."/>
            <person name="O'Sullivan O."/>
            <person name="Ritari J."/>
            <person name="Douillard F.P."/>
            <person name="Paul Ross R."/>
            <person name="Yang R."/>
            <person name="Briner A.E."/>
            <person name="Felis G.E."/>
            <person name="de Vos W.M."/>
            <person name="Barrangou R."/>
            <person name="Klaenhammer T.R."/>
            <person name="Caufield P.W."/>
            <person name="Cui Y."/>
            <person name="Zhang H."/>
            <person name="O'Toole P.W."/>
        </authorList>
    </citation>
    <scope>NUCLEOTIDE SEQUENCE [LARGE SCALE GENOMIC DNA]</scope>
    <source>
        <strain evidence="3 4">DSM 18001</strain>
    </source>
</reference>
<dbReference type="PATRIC" id="fig|331679.3.peg.1727"/>